<dbReference type="PANTHER" id="PTHR31325">
    <property type="entry name" value="OS01G0798800 PROTEIN-RELATED"/>
    <property type="match status" value="1"/>
</dbReference>
<comment type="caution">
    <text evidence="3">The sequence shown here is derived from an EMBL/GenBank/DDBJ whole genome shotgun (WGS) entry which is preliminary data.</text>
</comment>
<dbReference type="AlphaFoldDB" id="A0A811QBJ6"/>
<sequence>MACIYLAGDSLAIYGLASLFNRHGRQGTVGSTLEVLWAPVLLIHLAGHEQITAYSIQDNELWRRHIVILVTQVAVALYVFIESWSRERSRRLLASAILLFIIGIYKMSTKPWALKRATLRNLFSSPASLARRKQLIGFGSGSSHWLLDTWKALTNTLWVRRKAFFFTAGDPTGSGPSEWRRAAAEQEEKEVADAELGVGEYVHKVVEAAREAKAGGTATLPLFLAEADTFAADILVPYSRRLKILEAMFKIDWKGGSSSSAFAVRMGLDEIYYRLYTRAKVASTPISLNLRLLTSSLSVVAIALFATSPKSHDDVVDVKVTYILFCFVALLEVLSLATVLLLDYPIVLPPASYNAKHMVYQQSLISSAARRRKPTLC</sequence>
<keyword evidence="1" id="KW-1133">Transmembrane helix</keyword>
<dbReference type="Proteomes" id="UP000604825">
    <property type="component" value="Unassembled WGS sequence"/>
</dbReference>
<evidence type="ECO:0000313" key="3">
    <source>
        <dbReference type="EMBL" id="CAD6253512.1"/>
    </source>
</evidence>
<feature type="transmembrane region" description="Helical" evidence="1">
    <location>
        <begin position="91"/>
        <end position="108"/>
    </location>
</feature>
<keyword evidence="4" id="KW-1185">Reference proteome</keyword>
<dbReference type="Pfam" id="PF13968">
    <property type="entry name" value="DUF4220"/>
    <property type="match status" value="1"/>
</dbReference>
<feature type="transmembrane region" description="Helical" evidence="1">
    <location>
        <begin position="66"/>
        <end position="85"/>
    </location>
</feature>
<dbReference type="EMBL" id="CAJGYO010000009">
    <property type="protein sequence ID" value="CAD6253512.1"/>
    <property type="molecule type" value="Genomic_DNA"/>
</dbReference>
<gene>
    <name evidence="3" type="ORF">NCGR_LOCUS37137</name>
</gene>
<feature type="transmembrane region" description="Helical" evidence="1">
    <location>
        <begin position="288"/>
        <end position="308"/>
    </location>
</feature>
<keyword evidence="1" id="KW-0472">Membrane</keyword>
<feature type="domain" description="DUF4220" evidence="2">
    <location>
        <begin position="4"/>
        <end position="348"/>
    </location>
</feature>
<evidence type="ECO:0000256" key="1">
    <source>
        <dbReference type="SAM" id="Phobius"/>
    </source>
</evidence>
<proteinExistence type="predicted"/>
<evidence type="ECO:0000259" key="2">
    <source>
        <dbReference type="Pfam" id="PF13968"/>
    </source>
</evidence>
<organism evidence="3 4">
    <name type="scientific">Miscanthus lutarioriparius</name>
    <dbReference type="NCBI Taxonomy" id="422564"/>
    <lineage>
        <taxon>Eukaryota</taxon>
        <taxon>Viridiplantae</taxon>
        <taxon>Streptophyta</taxon>
        <taxon>Embryophyta</taxon>
        <taxon>Tracheophyta</taxon>
        <taxon>Spermatophyta</taxon>
        <taxon>Magnoliopsida</taxon>
        <taxon>Liliopsida</taxon>
        <taxon>Poales</taxon>
        <taxon>Poaceae</taxon>
        <taxon>PACMAD clade</taxon>
        <taxon>Panicoideae</taxon>
        <taxon>Andropogonodae</taxon>
        <taxon>Andropogoneae</taxon>
        <taxon>Saccharinae</taxon>
        <taxon>Miscanthus</taxon>
    </lineage>
</organism>
<evidence type="ECO:0000313" key="4">
    <source>
        <dbReference type="Proteomes" id="UP000604825"/>
    </source>
</evidence>
<accession>A0A811QBJ6</accession>
<dbReference type="OrthoDB" id="1689146at2759"/>
<name>A0A811QBJ6_9POAL</name>
<dbReference type="InterPro" id="IPR025315">
    <property type="entry name" value="DUF4220"/>
</dbReference>
<protein>
    <recommendedName>
        <fullName evidence="2">DUF4220 domain-containing protein</fullName>
    </recommendedName>
</protein>
<keyword evidence="1" id="KW-0812">Transmembrane</keyword>
<reference evidence="3" key="1">
    <citation type="submission" date="2020-10" db="EMBL/GenBank/DDBJ databases">
        <authorList>
            <person name="Han B."/>
            <person name="Lu T."/>
            <person name="Zhao Q."/>
            <person name="Huang X."/>
            <person name="Zhao Y."/>
        </authorList>
    </citation>
    <scope>NUCLEOTIDE SEQUENCE</scope>
</reference>
<feature type="transmembrane region" description="Helical" evidence="1">
    <location>
        <begin position="320"/>
        <end position="342"/>
    </location>
</feature>